<dbReference type="Proteomes" id="UP000638648">
    <property type="component" value="Unassembled WGS sequence"/>
</dbReference>
<proteinExistence type="inferred from homology"/>
<protein>
    <recommendedName>
        <fullName evidence="2">YCII-related domain-containing protein</fullName>
    </recommendedName>
</protein>
<evidence type="ECO:0000259" key="2">
    <source>
        <dbReference type="Pfam" id="PF03795"/>
    </source>
</evidence>
<accession>A0A927N1K7</accession>
<comment type="similarity">
    <text evidence="1">Belongs to the YciI family.</text>
</comment>
<evidence type="ECO:0000313" key="4">
    <source>
        <dbReference type="Proteomes" id="UP000638648"/>
    </source>
</evidence>
<dbReference type="Gene3D" id="3.30.70.1060">
    <property type="entry name" value="Dimeric alpha+beta barrel"/>
    <property type="match status" value="1"/>
</dbReference>
<name>A0A927N1K7_9ACTN</name>
<comment type="caution">
    <text evidence="3">The sequence shown here is derived from an EMBL/GenBank/DDBJ whole genome shotgun (WGS) entry which is preliminary data.</text>
</comment>
<organism evidence="3 4">
    <name type="scientific">Actinopolymorpha pittospori</name>
    <dbReference type="NCBI Taxonomy" id="648752"/>
    <lineage>
        <taxon>Bacteria</taxon>
        <taxon>Bacillati</taxon>
        <taxon>Actinomycetota</taxon>
        <taxon>Actinomycetes</taxon>
        <taxon>Propionibacteriales</taxon>
        <taxon>Actinopolymorphaceae</taxon>
        <taxon>Actinopolymorpha</taxon>
    </lineage>
</organism>
<gene>
    <name evidence="3" type="ORF">HEB94_007297</name>
</gene>
<dbReference type="AlphaFoldDB" id="A0A927N1K7"/>
<sequence>MRFLFLLYGDEQAEAALSPAERRMIVEHHMVLSERLAQEGRVQSGEVLQASTTATTLDRTSGCVTDGPYAETKEQLGGFYVLDCADMDDALALAREIPDSPGLRIEIRPVDTA</sequence>
<evidence type="ECO:0000313" key="3">
    <source>
        <dbReference type="EMBL" id="MBE1610449.1"/>
    </source>
</evidence>
<reference evidence="3" key="1">
    <citation type="submission" date="2020-10" db="EMBL/GenBank/DDBJ databases">
        <title>Sequencing the genomes of 1000 actinobacteria strains.</title>
        <authorList>
            <person name="Klenk H.-P."/>
        </authorList>
    </citation>
    <scope>NUCLEOTIDE SEQUENCE</scope>
    <source>
        <strain evidence="3">DSM 45354</strain>
    </source>
</reference>
<keyword evidence="4" id="KW-1185">Reference proteome</keyword>
<dbReference type="RefSeq" id="WP_192753816.1">
    <property type="nucleotide sequence ID" value="NZ_BAABJL010000095.1"/>
</dbReference>
<evidence type="ECO:0000256" key="1">
    <source>
        <dbReference type="ARBA" id="ARBA00007689"/>
    </source>
</evidence>
<dbReference type="EMBL" id="JADBEM010000001">
    <property type="protein sequence ID" value="MBE1610449.1"/>
    <property type="molecule type" value="Genomic_DNA"/>
</dbReference>
<dbReference type="SUPFAM" id="SSF54909">
    <property type="entry name" value="Dimeric alpha+beta barrel"/>
    <property type="match status" value="1"/>
</dbReference>
<feature type="domain" description="YCII-related" evidence="2">
    <location>
        <begin position="1"/>
        <end position="99"/>
    </location>
</feature>
<dbReference type="PANTHER" id="PTHR35174:SF3">
    <property type="entry name" value="BLL7171 PROTEIN"/>
    <property type="match status" value="1"/>
</dbReference>
<dbReference type="Pfam" id="PF03795">
    <property type="entry name" value="YCII"/>
    <property type="match status" value="1"/>
</dbReference>
<dbReference type="InterPro" id="IPR011008">
    <property type="entry name" value="Dimeric_a/b-barrel"/>
</dbReference>
<dbReference type="InterPro" id="IPR005545">
    <property type="entry name" value="YCII"/>
</dbReference>
<dbReference type="PANTHER" id="PTHR35174">
    <property type="entry name" value="BLL7171 PROTEIN-RELATED"/>
    <property type="match status" value="1"/>
</dbReference>